<evidence type="ECO:0000313" key="12">
    <source>
        <dbReference type="Proteomes" id="UP000277871"/>
    </source>
</evidence>
<comment type="subcellular location">
    <subcellularLocation>
        <location evidence="1">Cell membrane</location>
        <topology evidence="1">Multi-pass membrane protein</topology>
    </subcellularLocation>
</comment>
<dbReference type="Pfam" id="PF12704">
    <property type="entry name" value="MacB_PCD"/>
    <property type="match status" value="1"/>
</dbReference>
<organism evidence="11 12">
    <name type="scientific">Kocuria tytonicola</name>
    <dbReference type="NCBI Taxonomy" id="2055946"/>
    <lineage>
        <taxon>Bacteria</taxon>
        <taxon>Bacillati</taxon>
        <taxon>Actinomycetota</taxon>
        <taxon>Actinomycetes</taxon>
        <taxon>Micrococcales</taxon>
        <taxon>Micrococcaceae</taxon>
        <taxon>Kocuria</taxon>
    </lineage>
</organism>
<dbReference type="RefSeq" id="WP_121864122.1">
    <property type="nucleotide sequence ID" value="NZ_RDEX01000001.1"/>
</dbReference>
<dbReference type="InterPro" id="IPR003838">
    <property type="entry name" value="ABC3_permease_C"/>
</dbReference>
<evidence type="ECO:0000259" key="9">
    <source>
        <dbReference type="Pfam" id="PF02687"/>
    </source>
</evidence>
<feature type="transmembrane region" description="Helical" evidence="8">
    <location>
        <begin position="387"/>
        <end position="407"/>
    </location>
</feature>
<reference evidence="11 12" key="1">
    <citation type="submission" date="2018-10" db="EMBL/GenBank/DDBJ databases">
        <title>Kocuria tytonicola, new bacteria from the preen glands of American barn owls (Tyto furcata).</title>
        <authorList>
            <person name="Braun M.S."/>
            <person name="Wang E."/>
            <person name="Zimmermann S."/>
            <person name="Boutin S."/>
            <person name="Wagner H."/>
            <person name="Wink M."/>
        </authorList>
    </citation>
    <scope>NUCLEOTIDE SEQUENCE [LARGE SCALE GENOMIC DNA]</scope>
    <source>
        <strain evidence="11 12">473</strain>
    </source>
</reference>
<keyword evidence="4 8" id="KW-1133">Transmembrane helix</keyword>
<sequence>MKFIDLLRTAIGNTFRSKARTVLTVIAIFIGAFTLTLTSGIGTGVNDYIDKTVAAFGNDNALFVQKVSEQSTPGSNEGDGPTEYNPDEADVRLGFGSVSGLTDSDIEKIEKIDGVGSVDPMYLVTPKYLESASGKKFKLSLGSPPEADGLQLESGEAPERAKDEILLPASWVEPLGLGSNQDAVGKSVKIAIGNAVDQERTFTAKVSGVSQASLAGPSDNPIPSAGLNKKLYDYQVSGSPRKVPNSYFTATATVDDISKVGAIKSELSDEHMQGRTVEDQLGMFRAVINGIVWILNSFAIIALLAAGFGIVNTLLMSVQERTREIGLMKALGMSGGKVFGLFSLEAIFIGFLGSAIGAAVAVAAGSILSGVLSNGLLSSLPGLSLFLFNPVNIAAIILSVMFIAFLAGTIPAMRAARQDPITALRYE</sequence>
<proteinExistence type="inferred from homology"/>
<evidence type="ECO:0000259" key="10">
    <source>
        <dbReference type="Pfam" id="PF12704"/>
    </source>
</evidence>
<feature type="transmembrane region" description="Helical" evidence="8">
    <location>
        <begin position="339"/>
        <end position="367"/>
    </location>
</feature>
<protein>
    <submittedName>
        <fullName evidence="11">ABC transporter permease</fullName>
    </submittedName>
</protein>
<gene>
    <name evidence="11" type="ORF">EAE32_02860</name>
</gene>
<keyword evidence="5 8" id="KW-0472">Membrane</keyword>
<feature type="domain" description="MacB-like periplasmic core" evidence="10">
    <location>
        <begin position="21"/>
        <end position="213"/>
    </location>
</feature>
<feature type="transmembrane region" description="Helical" evidence="8">
    <location>
        <begin position="293"/>
        <end position="318"/>
    </location>
</feature>
<dbReference type="AlphaFoldDB" id="A0A3L9L5B1"/>
<comment type="similarity">
    <text evidence="6">Belongs to the ABC-4 integral membrane protein family.</text>
</comment>
<evidence type="ECO:0000256" key="4">
    <source>
        <dbReference type="ARBA" id="ARBA00022989"/>
    </source>
</evidence>
<feature type="region of interest" description="Disordered" evidence="7">
    <location>
        <begin position="68"/>
        <end position="89"/>
    </location>
</feature>
<evidence type="ECO:0000256" key="3">
    <source>
        <dbReference type="ARBA" id="ARBA00022692"/>
    </source>
</evidence>
<feature type="transmembrane region" description="Helical" evidence="8">
    <location>
        <begin position="21"/>
        <end position="42"/>
    </location>
</feature>
<keyword evidence="12" id="KW-1185">Reference proteome</keyword>
<evidence type="ECO:0000256" key="2">
    <source>
        <dbReference type="ARBA" id="ARBA00022475"/>
    </source>
</evidence>
<dbReference type="Proteomes" id="UP000277871">
    <property type="component" value="Unassembled WGS sequence"/>
</dbReference>
<dbReference type="InterPro" id="IPR025857">
    <property type="entry name" value="MacB_PCD"/>
</dbReference>
<evidence type="ECO:0000256" key="7">
    <source>
        <dbReference type="SAM" id="MobiDB-lite"/>
    </source>
</evidence>
<name>A0A3L9L5B1_9MICC</name>
<comment type="caution">
    <text evidence="11">The sequence shown here is derived from an EMBL/GenBank/DDBJ whole genome shotgun (WGS) entry which is preliminary data.</text>
</comment>
<keyword evidence="2" id="KW-1003">Cell membrane</keyword>
<dbReference type="EMBL" id="RDEX01000001">
    <property type="protein sequence ID" value="RLY94176.1"/>
    <property type="molecule type" value="Genomic_DNA"/>
</dbReference>
<evidence type="ECO:0000256" key="6">
    <source>
        <dbReference type="ARBA" id="ARBA00038076"/>
    </source>
</evidence>
<dbReference type="InterPro" id="IPR050250">
    <property type="entry name" value="Macrolide_Exporter_MacB"/>
</dbReference>
<feature type="domain" description="ABC3 transporter permease C-terminal" evidence="9">
    <location>
        <begin position="297"/>
        <end position="420"/>
    </location>
</feature>
<accession>A0A3L9L5B1</accession>
<dbReference type="GO" id="GO:0005886">
    <property type="term" value="C:plasma membrane"/>
    <property type="evidence" value="ECO:0007669"/>
    <property type="project" value="UniProtKB-SubCell"/>
</dbReference>
<evidence type="ECO:0000256" key="5">
    <source>
        <dbReference type="ARBA" id="ARBA00023136"/>
    </source>
</evidence>
<keyword evidence="3 8" id="KW-0812">Transmembrane</keyword>
<dbReference type="GO" id="GO:0022857">
    <property type="term" value="F:transmembrane transporter activity"/>
    <property type="evidence" value="ECO:0007669"/>
    <property type="project" value="TreeGrafter"/>
</dbReference>
<dbReference type="PANTHER" id="PTHR30572">
    <property type="entry name" value="MEMBRANE COMPONENT OF TRANSPORTER-RELATED"/>
    <property type="match status" value="1"/>
</dbReference>
<evidence type="ECO:0000256" key="8">
    <source>
        <dbReference type="SAM" id="Phobius"/>
    </source>
</evidence>
<dbReference type="Pfam" id="PF02687">
    <property type="entry name" value="FtsX"/>
    <property type="match status" value="1"/>
</dbReference>
<dbReference type="PANTHER" id="PTHR30572:SF4">
    <property type="entry name" value="ABC TRANSPORTER PERMEASE YTRF"/>
    <property type="match status" value="1"/>
</dbReference>
<evidence type="ECO:0000313" key="11">
    <source>
        <dbReference type="EMBL" id="RLY94176.1"/>
    </source>
</evidence>
<evidence type="ECO:0000256" key="1">
    <source>
        <dbReference type="ARBA" id="ARBA00004651"/>
    </source>
</evidence>